<dbReference type="SUPFAM" id="SSF53383">
    <property type="entry name" value="PLP-dependent transferases"/>
    <property type="match status" value="1"/>
</dbReference>
<dbReference type="PANTHER" id="PTHR46383:SF2">
    <property type="entry name" value="AMINOTRANSFERASE"/>
    <property type="match status" value="1"/>
</dbReference>
<reference evidence="9 10" key="1">
    <citation type="submission" date="2014-03" db="EMBL/GenBank/DDBJ databases">
        <title>Draft Genome Sequence of Actibacterium mucosum KCTC 23349, a Marine Alphaproteobacterium with Complex Ionic Requirements Isolated from Mediterranean Seawater at Malvarrosa Beach, Valencia, Spain.</title>
        <authorList>
            <person name="Arahal D.R."/>
            <person name="Shao Z."/>
            <person name="Lai Q."/>
            <person name="Pujalte M.J."/>
        </authorList>
    </citation>
    <scope>NUCLEOTIDE SEQUENCE [LARGE SCALE GENOMIC DNA]</scope>
    <source>
        <strain evidence="9 10">KCTC 23349</strain>
    </source>
</reference>
<dbReference type="GO" id="GO:0004069">
    <property type="term" value="F:L-aspartate:2-oxoglutarate aminotransferase activity"/>
    <property type="evidence" value="ECO:0007669"/>
    <property type="project" value="UniProtKB-EC"/>
</dbReference>
<dbReference type="RefSeq" id="WP_035261187.1">
    <property type="nucleotide sequence ID" value="NZ_JFKE01000007.1"/>
</dbReference>
<dbReference type="STRING" id="1454373.ACMU_17280"/>
<dbReference type="InterPro" id="IPR004838">
    <property type="entry name" value="NHTrfase_class1_PyrdxlP-BS"/>
</dbReference>
<dbReference type="PANTHER" id="PTHR46383">
    <property type="entry name" value="ASPARTATE AMINOTRANSFERASE"/>
    <property type="match status" value="1"/>
</dbReference>
<dbReference type="Proteomes" id="UP000026249">
    <property type="component" value="Unassembled WGS sequence"/>
</dbReference>
<dbReference type="InterPro" id="IPR050596">
    <property type="entry name" value="AspAT/PAT-like"/>
</dbReference>
<accession>A0A037ZG19</accession>
<dbReference type="OrthoDB" id="9763453at2"/>
<gene>
    <name evidence="9" type="ORF">ACMU_17280</name>
</gene>
<evidence type="ECO:0000313" key="9">
    <source>
        <dbReference type="EMBL" id="KAJ54461.1"/>
    </source>
</evidence>
<comment type="cofactor">
    <cofactor evidence="1 7">
        <name>pyridoxal 5'-phosphate</name>
        <dbReference type="ChEBI" id="CHEBI:597326"/>
    </cofactor>
</comment>
<keyword evidence="4 7" id="KW-0808">Transferase</keyword>
<dbReference type="EC" id="2.6.1.-" evidence="7"/>
<dbReference type="GO" id="GO:0030170">
    <property type="term" value="F:pyridoxal phosphate binding"/>
    <property type="evidence" value="ECO:0007669"/>
    <property type="project" value="InterPro"/>
</dbReference>
<evidence type="ECO:0000256" key="4">
    <source>
        <dbReference type="ARBA" id="ARBA00022679"/>
    </source>
</evidence>
<evidence type="ECO:0000313" key="10">
    <source>
        <dbReference type="Proteomes" id="UP000026249"/>
    </source>
</evidence>
<dbReference type="InterPro" id="IPR015421">
    <property type="entry name" value="PyrdxlP-dep_Trfase_major"/>
</dbReference>
<comment type="catalytic activity">
    <reaction evidence="6">
        <text>L-aspartate + 2-oxoglutarate = oxaloacetate + L-glutamate</text>
        <dbReference type="Rhea" id="RHEA:21824"/>
        <dbReference type="ChEBI" id="CHEBI:16452"/>
        <dbReference type="ChEBI" id="CHEBI:16810"/>
        <dbReference type="ChEBI" id="CHEBI:29985"/>
        <dbReference type="ChEBI" id="CHEBI:29991"/>
        <dbReference type="EC" id="2.6.1.1"/>
    </reaction>
</comment>
<evidence type="ECO:0000256" key="3">
    <source>
        <dbReference type="ARBA" id="ARBA00022576"/>
    </source>
</evidence>
<keyword evidence="10" id="KW-1185">Reference proteome</keyword>
<comment type="caution">
    <text evidence="9">The sequence shown here is derived from an EMBL/GenBank/DDBJ whole genome shotgun (WGS) entry which is preliminary data.</text>
</comment>
<evidence type="ECO:0000256" key="5">
    <source>
        <dbReference type="ARBA" id="ARBA00022898"/>
    </source>
</evidence>
<protein>
    <recommendedName>
        <fullName evidence="7">Aminotransferase</fullName>
        <ecNumber evidence="7">2.6.1.-</ecNumber>
    </recommendedName>
</protein>
<dbReference type="CDD" id="cd00609">
    <property type="entry name" value="AAT_like"/>
    <property type="match status" value="1"/>
</dbReference>
<sequence length="382" mass="41081">MRSSTRSDIDPFIVMDVMEAARKAEAVGRHIIHMEVGQPGTPAPQTARNAVSGALDSSAMGYTVALGLMELRERIASLYKDWYNVDLDPARVVVTSGSSGGFLLAFSALFDSGDKVGIGAPGYPSYRQILTALGLAPVVIETAAENRLQPVPGDLHTDLAGLLVASPANPTGTMLNADKLGALIAACAEQDTAFISDEIYHGIEYEGRAVSALELSDDVYVINSFSKYFSMTGWRVGWMVVPEDHIRRVERLAQNMFICPPHVSQLAALGALDAKDELQGNLDVYRANRALMLRELPQAGFTRIAPPDGAFYVYADVSDLTDDSRAFAAEILEHAGVAVTPGLDFDPARGHQTLRFSYAAATADIAEGLERLKTFMQARGAV</sequence>
<dbReference type="GO" id="GO:0006520">
    <property type="term" value="P:amino acid metabolic process"/>
    <property type="evidence" value="ECO:0007669"/>
    <property type="project" value="InterPro"/>
</dbReference>
<dbReference type="EMBL" id="JFKE01000007">
    <property type="protein sequence ID" value="KAJ54461.1"/>
    <property type="molecule type" value="Genomic_DNA"/>
</dbReference>
<dbReference type="InterPro" id="IPR015424">
    <property type="entry name" value="PyrdxlP-dep_Trfase"/>
</dbReference>
<keyword evidence="3 7" id="KW-0032">Aminotransferase</keyword>
<dbReference type="InterPro" id="IPR004839">
    <property type="entry name" value="Aminotransferase_I/II_large"/>
</dbReference>
<comment type="similarity">
    <text evidence="2 7">Belongs to the class-I pyridoxal-phosphate-dependent aminotransferase family.</text>
</comment>
<evidence type="ECO:0000259" key="8">
    <source>
        <dbReference type="Pfam" id="PF00155"/>
    </source>
</evidence>
<dbReference type="Gene3D" id="3.40.640.10">
    <property type="entry name" value="Type I PLP-dependent aspartate aminotransferase-like (Major domain)"/>
    <property type="match status" value="1"/>
</dbReference>
<evidence type="ECO:0000256" key="6">
    <source>
        <dbReference type="ARBA" id="ARBA00049185"/>
    </source>
</evidence>
<dbReference type="Pfam" id="PF00155">
    <property type="entry name" value="Aminotran_1_2"/>
    <property type="match status" value="1"/>
</dbReference>
<dbReference type="PROSITE" id="PS00105">
    <property type="entry name" value="AA_TRANSFER_CLASS_1"/>
    <property type="match status" value="1"/>
</dbReference>
<proteinExistence type="inferred from homology"/>
<keyword evidence="5" id="KW-0663">Pyridoxal phosphate</keyword>
<organism evidence="9 10">
    <name type="scientific">Actibacterium mucosum KCTC 23349</name>
    <dbReference type="NCBI Taxonomy" id="1454373"/>
    <lineage>
        <taxon>Bacteria</taxon>
        <taxon>Pseudomonadati</taxon>
        <taxon>Pseudomonadota</taxon>
        <taxon>Alphaproteobacteria</taxon>
        <taxon>Rhodobacterales</taxon>
        <taxon>Roseobacteraceae</taxon>
        <taxon>Actibacterium</taxon>
    </lineage>
</organism>
<name>A0A037ZG19_9RHOB</name>
<evidence type="ECO:0000256" key="1">
    <source>
        <dbReference type="ARBA" id="ARBA00001933"/>
    </source>
</evidence>
<evidence type="ECO:0000256" key="7">
    <source>
        <dbReference type="RuleBase" id="RU000481"/>
    </source>
</evidence>
<dbReference type="AlphaFoldDB" id="A0A037ZG19"/>
<feature type="domain" description="Aminotransferase class I/classII large" evidence="8">
    <location>
        <begin position="30"/>
        <end position="371"/>
    </location>
</feature>
<evidence type="ECO:0000256" key="2">
    <source>
        <dbReference type="ARBA" id="ARBA00007441"/>
    </source>
</evidence>